<dbReference type="SUPFAM" id="SSF47188">
    <property type="entry name" value="Hemerythrin-like"/>
    <property type="match status" value="1"/>
</dbReference>
<feature type="domain" description="Hemerythrin-like" evidence="6">
    <location>
        <begin position="13"/>
        <end position="122"/>
    </location>
</feature>
<dbReference type="RefSeq" id="WP_034558372.1">
    <property type="nucleotide sequence ID" value="NZ_FZML01000033.1"/>
</dbReference>
<dbReference type="EMBL" id="UGJE01000002">
    <property type="protein sequence ID" value="STQ86761.1"/>
    <property type="molecule type" value="Genomic_DNA"/>
</dbReference>
<evidence type="ECO:0000313" key="9">
    <source>
        <dbReference type="Proteomes" id="UP000029922"/>
    </source>
</evidence>
<feature type="compositionally biased region" description="Basic and acidic residues" evidence="5">
    <location>
        <begin position="128"/>
        <end position="140"/>
    </location>
</feature>
<protein>
    <submittedName>
        <fullName evidence="8">Bacteriohemerythrin</fullName>
    </submittedName>
    <submittedName>
        <fullName evidence="7">Hemerythrin family non-heme iron protein</fullName>
    </submittedName>
</protein>
<name>A0A099TZ36_9HELI</name>
<dbReference type="GO" id="GO:0005344">
    <property type="term" value="F:oxygen carrier activity"/>
    <property type="evidence" value="ECO:0007669"/>
    <property type="project" value="UniProtKB-KW"/>
</dbReference>
<dbReference type="CDD" id="cd12107">
    <property type="entry name" value="Hemerythrin"/>
    <property type="match status" value="1"/>
</dbReference>
<evidence type="ECO:0000259" key="6">
    <source>
        <dbReference type="Pfam" id="PF01814"/>
    </source>
</evidence>
<dbReference type="OrthoDB" id="9774644at2"/>
<evidence type="ECO:0000313" key="8">
    <source>
        <dbReference type="EMBL" id="TLD99626.1"/>
    </source>
</evidence>
<feature type="region of interest" description="Disordered" evidence="5">
    <location>
        <begin position="128"/>
        <end position="151"/>
    </location>
</feature>
<dbReference type="SUPFAM" id="SSF144217">
    <property type="entry name" value="CSL zinc finger"/>
    <property type="match status" value="1"/>
</dbReference>
<evidence type="ECO:0000256" key="2">
    <source>
        <dbReference type="ARBA" id="ARBA00022621"/>
    </source>
</evidence>
<dbReference type="Proteomes" id="UP000255139">
    <property type="component" value="Unassembled WGS sequence"/>
</dbReference>
<dbReference type="NCBIfam" id="TIGR02481">
    <property type="entry name" value="hemeryth_dom"/>
    <property type="match status" value="1"/>
</dbReference>
<dbReference type="AlphaFoldDB" id="A0A099TZ36"/>
<dbReference type="InterPro" id="IPR012827">
    <property type="entry name" value="Hemerythrin_metal-bd"/>
</dbReference>
<keyword evidence="10" id="KW-1185">Reference proteome</keyword>
<dbReference type="InterPro" id="IPR036671">
    <property type="entry name" value="DPH_MB_sf"/>
</dbReference>
<reference evidence="7 10" key="2">
    <citation type="submission" date="2018-06" db="EMBL/GenBank/DDBJ databases">
        <authorList>
            <consortium name="Pathogen Informatics"/>
            <person name="Doyle S."/>
        </authorList>
    </citation>
    <scope>NUCLEOTIDE SEQUENCE [LARGE SCALE GENOMIC DNA]</scope>
    <source>
        <strain evidence="7 10">NCTC12714</strain>
    </source>
</reference>
<evidence type="ECO:0000313" key="7">
    <source>
        <dbReference type="EMBL" id="STQ86761.1"/>
    </source>
</evidence>
<dbReference type="PROSITE" id="PS00550">
    <property type="entry name" value="HEMERYTHRINS"/>
    <property type="match status" value="1"/>
</dbReference>
<gene>
    <name evidence="8" type="ORF">LS73_007090</name>
    <name evidence="7" type="ORF">NCTC12714_01572</name>
</gene>
<comment type="similarity">
    <text evidence="1">Belongs to the hemerythrin family.</text>
</comment>
<dbReference type="PANTHER" id="PTHR37164">
    <property type="entry name" value="BACTERIOHEMERYTHRIN"/>
    <property type="match status" value="1"/>
</dbReference>
<dbReference type="GO" id="GO:0046872">
    <property type="term" value="F:metal ion binding"/>
    <property type="evidence" value="ECO:0007669"/>
    <property type="project" value="UniProtKB-KW"/>
</dbReference>
<dbReference type="InterPro" id="IPR016131">
    <property type="entry name" value="Haemerythrin_Fe_BS"/>
</dbReference>
<evidence type="ECO:0000256" key="5">
    <source>
        <dbReference type="SAM" id="MobiDB-lite"/>
    </source>
</evidence>
<dbReference type="Proteomes" id="UP000029922">
    <property type="component" value="Unassembled WGS sequence"/>
</dbReference>
<keyword evidence="2" id="KW-0813">Transport</keyword>
<dbReference type="STRING" id="216.LS73_06315"/>
<dbReference type="PANTHER" id="PTHR37164:SF1">
    <property type="entry name" value="BACTERIOHEMERYTHRIN"/>
    <property type="match status" value="1"/>
</dbReference>
<evidence type="ECO:0000313" key="10">
    <source>
        <dbReference type="Proteomes" id="UP000255139"/>
    </source>
</evidence>
<dbReference type="NCBIfam" id="NF033749">
    <property type="entry name" value="bact_hemeryth"/>
    <property type="match status" value="1"/>
</dbReference>
<evidence type="ECO:0000256" key="3">
    <source>
        <dbReference type="ARBA" id="ARBA00022723"/>
    </source>
</evidence>
<keyword evidence="2" id="KW-0561">Oxygen transport</keyword>
<reference evidence="8 9" key="1">
    <citation type="journal article" date="2014" name="Genome Announc.">
        <title>Draft genome sequences of eight enterohepatic helicobacter species isolated from both laboratory and wild rodents.</title>
        <authorList>
            <person name="Sheh A."/>
            <person name="Shen Z."/>
            <person name="Fox J.G."/>
        </authorList>
    </citation>
    <scope>NUCLEOTIDE SEQUENCE [LARGE SCALE GENOMIC DNA]</scope>
    <source>
        <strain evidence="8 9">ST1</strain>
    </source>
</reference>
<dbReference type="InterPro" id="IPR050669">
    <property type="entry name" value="Hemerythrin"/>
</dbReference>
<organism evidence="7 10">
    <name type="scientific">Helicobacter muridarum</name>
    <dbReference type="NCBI Taxonomy" id="216"/>
    <lineage>
        <taxon>Bacteria</taxon>
        <taxon>Pseudomonadati</taxon>
        <taxon>Campylobacterota</taxon>
        <taxon>Epsilonproteobacteria</taxon>
        <taxon>Campylobacterales</taxon>
        <taxon>Helicobacteraceae</taxon>
        <taxon>Helicobacter</taxon>
    </lineage>
</organism>
<accession>A0A099TZ36</accession>
<sequence>MIKWEDRYSIGNYLIDEQHKKLFELANMADNMADKQTDPSEIKKIIAALFGYMKTHFRDEEAYMTTIRYPYIEDHKERHKNIIVEMTSLVKDIKKDFKKQLVIIMEQWLLGHILEHDTRYHQYAEKMKEEMRNKSSRQKDGVTQSNNDEDMIKKSAIKTDVKNKGGNMYIYSCLCGTIYNIPNNVHQKIQSGEATHKCPSCTTNIKYITEHKV</sequence>
<proteinExistence type="inferred from homology"/>
<evidence type="ECO:0000256" key="1">
    <source>
        <dbReference type="ARBA" id="ARBA00010587"/>
    </source>
</evidence>
<dbReference type="InterPro" id="IPR035938">
    <property type="entry name" value="Hemerythrin-like_sf"/>
</dbReference>
<dbReference type="Gene3D" id="1.20.120.50">
    <property type="entry name" value="Hemerythrin-like"/>
    <property type="match status" value="1"/>
</dbReference>
<dbReference type="Pfam" id="PF01814">
    <property type="entry name" value="Hemerythrin"/>
    <property type="match status" value="1"/>
</dbReference>
<keyword evidence="4" id="KW-0408">Iron</keyword>
<evidence type="ECO:0000256" key="4">
    <source>
        <dbReference type="ARBA" id="ARBA00023004"/>
    </source>
</evidence>
<dbReference type="InterPro" id="IPR012312">
    <property type="entry name" value="Hemerythrin-like"/>
</dbReference>
<dbReference type="EMBL" id="JRPD02000016">
    <property type="protein sequence ID" value="TLD99626.1"/>
    <property type="molecule type" value="Genomic_DNA"/>
</dbReference>
<keyword evidence="3" id="KW-0479">Metal-binding</keyword>
<dbReference type="Gene3D" id="3.10.660.10">
    <property type="entry name" value="DPH Zinc finger"/>
    <property type="match status" value="1"/>
</dbReference>